<organism evidence="3 4">
    <name type="scientific">Paraconiothyrium brasiliense</name>
    <dbReference type="NCBI Taxonomy" id="300254"/>
    <lineage>
        <taxon>Eukaryota</taxon>
        <taxon>Fungi</taxon>
        <taxon>Dikarya</taxon>
        <taxon>Ascomycota</taxon>
        <taxon>Pezizomycotina</taxon>
        <taxon>Dothideomycetes</taxon>
        <taxon>Pleosporomycetidae</taxon>
        <taxon>Pleosporales</taxon>
        <taxon>Massarineae</taxon>
        <taxon>Didymosphaeriaceae</taxon>
        <taxon>Paraconiothyrium</taxon>
    </lineage>
</organism>
<feature type="region of interest" description="Disordered" evidence="1">
    <location>
        <begin position="712"/>
        <end position="736"/>
    </location>
</feature>
<evidence type="ECO:0000259" key="2">
    <source>
        <dbReference type="Pfam" id="PF14040"/>
    </source>
</evidence>
<accession>A0ABR3QI05</accession>
<dbReference type="Proteomes" id="UP001521785">
    <property type="component" value="Unassembled WGS sequence"/>
</dbReference>
<sequence length="1066" mass="118992">MPASSIGDDGKTFFGLSTMQQCMKGPKCPKGQLSIAKATLPERYGNTPAPCGSYYPGLETHFCCDPLRDIETPFDPDKIFKHPSGLDMLYSYNDNYGNNDKDPHGPDETDVGDDPYGFILMDGDEVALQARFAHDFAFVHEDDGTSKPIKKREFLTRDDPDLMDWTFEHEESSHLVYCHKGREEHCQKVFLGNANDTIISLPRHIGSGPFARIVDMQPVQESELPKYHLRKRAAVEHSSAVYKLVFDYDFGAIKRDDSTVNIRVDYTNLVPYWDEMTGSDSDMGTKRSLESRHEKRWWGSFTDWLKKMTKVEASDEGKLPMSLHKRMLLYRKRASCARGNVKLKAGLDVILDAKLDMNARWAYYASGTIVPLAIDNVYTYFEMEPVAQAVLEVAGNAEMEWVSKRLKIIDTLSYPGLAIKGIAAIGPTLDLYGQMKAKATISGQLRAGAKITFPKQSMYFPQVEEAKDYIKQPQATEGDESGSKGTGKLEVLPHATILANLCSDFVPILDAAVQASVNVDLLITPEVNLGIKVTAPKVSGDVLNAQIVGFVNNTFRFEVQADGKAGIGNTPAGSYHIYIKYIYNFGVGGIAKFKWLGEYALKPYYMWDAKNGRTKILYEHHGEVSLSKRNPFISEGGDAYIDKFEPLYNSSYQLDDEWYGSSGALSPSLGKRDQLADHAALGDKAKRFTCNDGGKCEQGGCSGDKCEWKPPASQRKLARADGDPEEGDPEDADPNAPCQNSIPAFMYNCKYFPDRDGGGGYQFKGICHNILDYMRDHEGGGSGPVDLTYNWEGKASGYRREMNQKASKNNGNGNWASCDEFPFNAVLEGGDPNRNARACVPGYQQTIQGNANLNVLRRIWQEVYWTDSDGEAKTDQKNWADEWKDNKATRGVDSETKPIDLDKAWNRDENNIKSFTMHLFDSDNTNTPLGGAYSPLNHQLTSKSGVNRETDIGRVVAAVNFMDNEKYGYNNFNAYCIKDVTGAPSKTHLWGNYYKTGGCNVEFDNSVAAAKMKRGEKPTPEEMFNITSVQDVDTPDIDVLIPVELVDGEREHQRHFKKHLQHNAHH</sequence>
<gene>
    <name evidence="3" type="ORF">SLS60_011786</name>
</gene>
<comment type="caution">
    <text evidence="3">The sequence shown here is derived from an EMBL/GenBank/DDBJ whole genome shotgun (WGS) entry which is preliminary data.</text>
</comment>
<dbReference type="InterPro" id="IPR029476">
    <property type="entry name" value="DNase_NucA_NucB"/>
</dbReference>
<proteinExistence type="predicted"/>
<feature type="compositionally biased region" description="Acidic residues" evidence="1">
    <location>
        <begin position="723"/>
        <end position="733"/>
    </location>
</feature>
<protein>
    <recommendedName>
        <fullName evidence="2">Deoxyribonuclease NucA/NucB domain-containing protein</fullName>
    </recommendedName>
</protein>
<reference evidence="3 4" key="1">
    <citation type="submission" date="2024-02" db="EMBL/GenBank/DDBJ databases">
        <title>De novo assembly and annotation of 12 fungi associated with fruit tree decline syndrome in Ontario, Canada.</title>
        <authorList>
            <person name="Sulman M."/>
            <person name="Ellouze W."/>
            <person name="Ilyukhin E."/>
        </authorList>
    </citation>
    <scope>NUCLEOTIDE SEQUENCE [LARGE SCALE GENOMIC DNA]</scope>
    <source>
        <strain evidence="3 4">M42-189</strain>
    </source>
</reference>
<keyword evidence="4" id="KW-1185">Reference proteome</keyword>
<feature type="domain" description="Deoxyribonuclease NucA/NucB" evidence="2">
    <location>
        <begin position="794"/>
        <end position="850"/>
    </location>
</feature>
<name>A0ABR3QI05_9PLEO</name>
<evidence type="ECO:0000313" key="4">
    <source>
        <dbReference type="Proteomes" id="UP001521785"/>
    </source>
</evidence>
<evidence type="ECO:0000313" key="3">
    <source>
        <dbReference type="EMBL" id="KAL1591787.1"/>
    </source>
</evidence>
<dbReference type="Pfam" id="PF14040">
    <property type="entry name" value="DNase_NucA_NucB"/>
    <property type="match status" value="1"/>
</dbReference>
<dbReference type="EMBL" id="JAKJXO020000023">
    <property type="protein sequence ID" value="KAL1591787.1"/>
    <property type="molecule type" value="Genomic_DNA"/>
</dbReference>
<evidence type="ECO:0000256" key="1">
    <source>
        <dbReference type="SAM" id="MobiDB-lite"/>
    </source>
</evidence>